<dbReference type="EMBL" id="JACEIQ010000004">
    <property type="protein sequence ID" value="MBA4493951.1"/>
    <property type="molecule type" value="Genomic_DNA"/>
</dbReference>
<dbReference type="Proteomes" id="UP000535491">
    <property type="component" value="Unassembled WGS sequence"/>
</dbReference>
<comment type="caution">
    <text evidence="1">The sequence shown here is derived from an EMBL/GenBank/DDBJ whole genome shotgun (WGS) entry which is preliminary data.</text>
</comment>
<protein>
    <submittedName>
        <fullName evidence="1">Uncharacterized protein</fullName>
    </submittedName>
</protein>
<dbReference type="AlphaFoldDB" id="A0A7W2A6Z2"/>
<proteinExistence type="predicted"/>
<sequence>MYSGYPYYPYRPYAIPIHGEEIPIQGAKRRKSEDVEQIITKHMRIAEEIQRRMVSIDERFERIEKMIQEKMGRNA</sequence>
<name>A0A7W2A6Z2_9BACL</name>
<organism evidence="1 2">
    <name type="scientific">Paenactinomyces guangxiensis</name>
    <dbReference type="NCBI Taxonomy" id="1490290"/>
    <lineage>
        <taxon>Bacteria</taxon>
        <taxon>Bacillati</taxon>
        <taxon>Bacillota</taxon>
        <taxon>Bacilli</taxon>
        <taxon>Bacillales</taxon>
        <taxon>Thermoactinomycetaceae</taxon>
        <taxon>Paenactinomyces</taxon>
    </lineage>
</organism>
<keyword evidence="2" id="KW-1185">Reference proteome</keyword>
<gene>
    <name evidence="1" type="ORF">H1191_06490</name>
</gene>
<dbReference type="RefSeq" id="WP_181751184.1">
    <property type="nucleotide sequence ID" value="NZ_JACEIQ010000004.1"/>
</dbReference>
<evidence type="ECO:0000313" key="2">
    <source>
        <dbReference type="Proteomes" id="UP000535491"/>
    </source>
</evidence>
<evidence type="ECO:0000313" key="1">
    <source>
        <dbReference type="EMBL" id="MBA4493951.1"/>
    </source>
</evidence>
<reference evidence="1 2" key="1">
    <citation type="submission" date="2020-07" db="EMBL/GenBank/DDBJ databases">
        <authorList>
            <person name="Feng H."/>
        </authorList>
    </citation>
    <scope>NUCLEOTIDE SEQUENCE [LARGE SCALE GENOMIC DNA]</scope>
    <source>
        <strain evidence="2">s-10</strain>
    </source>
</reference>
<accession>A0A7W2A6Z2</accession>